<evidence type="ECO:0000313" key="3">
    <source>
        <dbReference type="EMBL" id="PHN01592.1"/>
    </source>
</evidence>
<evidence type="ECO:0000259" key="2">
    <source>
        <dbReference type="SMART" id="SM00245"/>
    </source>
</evidence>
<dbReference type="AlphaFoldDB" id="A0A2D0MZ79"/>
<feature type="signal peptide" evidence="1">
    <location>
        <begin position="1"/>
        <end position="21"/>
    </location>
</feature>
<dbReference type="PANTHER" id="PTHR11261">
    <property type="entry name" value="INTERPHOTORECEPTOR RETINOID-BINDING PROTEIN"/>
    <property type="match status" value="1"/>
</dbReference>
<feature type="chain" id="PRO_5013311093" description="Tail specific protease domain-containing protein" evidence="1">
    <location>
        <begin position="22"/>
        <end position="339"/>
    </location>
</feature>
<evidence type="ECO:0000313" key="4">
    <source>
        <dbReference type="Proteomes" id="UP000223913"/>
    </source>
</evidence>
<keyword evidence="1" id="KW-0732">Signal</keyword>
<dbReference type="InterPro" id="IPR005151">
    <property type="entry name" value="Tail-specific_protease"/>
</dbReference>
<dbReference type="GO" id="GO:0006508">
    <property type="term" value="P:proteolysis"/>
    <property type="evidence" value="ECO:0007669"/>
    <property type="project" value="InterPro"/>
</dbReference>
<dbReference type="GO" id="GO:0008236">
    <property type="term" value="F:serine-type peptidase activity"/>
    <property type="evidence" value="ECO:0007669"/>
    <property type="project" value="InterPro"/>
</dbReference>
<dbReference type="Gene3D" id="3.90.226.10">
    <property type="entry name" value="2-enoyl-CoA Hydratase, Chain A, domain 1"/>
    <property type="match status" value="1"/>
</dbReference>
<reference evidence="3 4" key="1">
    <citation type="submission" date="2017-10" db="EMBL/GenBank/DDBJ databases">
        <title>The draft genome sequence of Lewinella nigricans NBRC 102662.</title>
        <authorList>
            <person name="Wang K."/>
        </authorList>
    </citation>
    <scope>NUCLEOTIDE SEQUENCE [LARGE SCALE GENOMIC DNA]</scope>
    <source>
        <strain evidence="3 4">NBRC 102662</strain>
    </source>
</reference>
<comment type="caution">
    <text evidence="3">The sequence shown here is derived from an EMBL/GenBank/DDBJ whole genome shotgun (WGS) entry which is preliminary data.</text>
</comment>
<dbReference type="EMBL" id="PDUD01000052">
    <property type="protein sequence ID" value="PHN01592.1"/>
    <property type="molecule type" value="Genomic_DNA"/>
</dbReference>
<keyword evidence="4" id="KW-1185">Reference proteome</keyword>
<feature type="domain" description="Tail specific protease" evidence="2">
    <location>
        <begin position="107"/>
        <end position="316"/>
    </location>
</feature>
<organism evidence="3 4">
    <name type="scientific">Flavilitoribacter nigricans (strain ATCC 23147 / DSM 23189 / NBRC 102662 / NCIMB 1420 / SS-2)</name>
    <name type="common">Lewinella nigricans</name>
    <dbReference type="NCBI Taxonomy" id="1122177"/>
    <lineage>
        <taxon>Bacteria</taxon>
        <taxon>Pseudomonadati</taxon>
        <taxon>Bacteroidota</taxon>
        <taxon>Saprospiria</taxon>
        <taxon>Saprospirales</taxon>
        <taxon>Lewinellaceae</taxon>
        <taxon>Flavilitoribacter</taxon>
    </lineage>
</organism>
<dbReference type="PANTHER" id="PTHR11261:SF3">
    <property type="entry name" value="RETINOL-BINDING PROTEIN 3"/>
    <property type="match status" value="1"/>
</dbReference>
<evidence type="ECO:0000256" key="1">
    <source>
        <dbReference type="SAM" id="SignalP"/>
    </source>
</evidence>
<dbReference type="SMART" id="SM00245">
    <property type="entry name" value="TSPc"/>
    <property type="match status" value="1"/>
</dbReference>
<protein>
    <recommendedName>
        <fullName evidence="2">Tail specific protease domain-containing protein</fullName>
    </recommendedName>
</protein>
<gene>
    <name evidence="3" type="ORF">CRP01_36445</name>
</gene>
<dbReference type="OrthoDB" id="7314861at2"/>
<dbReference type="SUPFAM" id="SSF52096">
    <property type="entry name" value="ClpP/crotonase"/>
    <property type="match status" value="1"/>
</dbReference>
<name>A0A2D0MZ79_FLAN2</name>
<proteinExistence type="predicted"/>
<dbReference type="Pfam" id="PF03572">
    <property type="entry name" value="Peptidase_S41"/>
    <property type="match status" value="1"/>
</dbReference>
<dbReference type="Proteomes" id="UP000223913">
    <property type="component" value="Unassembled WGS sequence"/>
</dbReference>
<accession>A0A2D0MZ79</accession>
<dbReference type="InterPro" id="IPR029045">
    <property type="entry name" value="ClpP/crotonase-like_dom_sf"/>
</dbReference>
<sequence>MITMKKILFGLLVLFAPCAYGQDPVGVQSTLKSVVEHAEVASLYRNRVDWDTLKLNIHDLTKHAEYIADLKPALNYLLRSLGDEHGRMFYQNQLFASYYSGELKAHQQSFQPDIYNDIQMGNVYKFHAETLENNIGYVRIVGLPTGDNQKMAGAIQDKVCALIEAGAENWIIDLRYNGGGNMHPMAEGLALIIGNGAVGGTRGLTEAESSSWRVENDHFYYDGYSIELEDHCQLPNKPKIAVLTSLYTASSGEALAVIFKGKEKTRFFGQKTLGMVTATDWTVIDDAIGLTISVSYYEDRNGNVYDEFVDVDVAMPFAREPLSDQDECVREAIEWLNRE</sequence>